<evidence type="ECO:0000313" key="2">
    <source>
        <dbReference type="Proteomes" id="UP000183788"/>
    </source>
</evidence>
<organism evidence="1 2">
    <name type="scientific">Chitinophaga sancti</name>
    <dbReference type="NCBI Taxonomy" id="1004"/>
    <lineage>
        <taxon>Bacteria</taxon>
        <taxon>Pseudomonadati</taxon>
        <taxon>Bacteroidota</taxon>
        <taxon>Chitinophagia</taxon>
        <taxon>Chitinophagales</taxon>
        <taxon>Chitinophagaceae</taxon>
        <taxon>Chitinophaga</taxon>
    </lineage>
</organism>
<dbReference type="AlphaFoldDB" id="A0A1K1M539"/>
<accession>A0A1K1M539</accession>
<name>A0A1K1M539_9BACT</name>
<proteinExistence type="predicted"/>
<dbReference type="EMBL" id="FPIZ01000001">
    <property type="protein sequence ID" value="SFW18261.1"/>
    <property type="molecule type" value="Genomic_DNA"/>
</dbReference>
<dbReference type="Proteomes" id="UP000183788">
    <property type="component" value="Unassembled WGS sequence"/>
</dbReference>
<sequence length="63" mass="7236">MKCVLVNPTCNDRYGCGDGGFDLLWRIEKVSHKIKLIRTDKAYNGDFSDKNNYRILDGVLRAE</sequence>
<protein>
    <submittedName>
        <fullName evidence="1">Uncharacterized protein</fullName>
    </submittedName>
</protein>
<evidence type="ECO:0000313" key="1">
    <source>
        <dbReference type="EMBL" id="SFW18261.1"/>
    </source>
</evidence>
<reference evidence="1 2" key="1">
    <citation type="submission" date="2016-11" db="EMBL/GenBank/DDBJ databases">
        <authorList>
            <person name="Jaros S."/>
            <person name="Januszkiewicz K."/>
            <person name="Wedrychowicz H."/>
        </authorList>
    </citation>
    <scope>NUCLEOTIDE SEQUENCE [LARGE SCALE GENOMIC DNA]</scope>
    <source>
        <strain evidence="1 2">DSM 784</strain>
    </source>
</reference>
<gene>
    <name evidence="1" type="ORF">SAMN05661012_00457</name>
</gene>